<dbReference type="GO" id="GO:0005829">
    <property type="term" value="C:cytosol"/>
    <property type="evidence" value="ECO:0007669"/>
    <property type="project" value="UniProtKB-ARBA"/>
</dbReference>
<name>A0A182P3R3_9DIPT</name>
<keyword evidence="2" id="KW-0217">Developmental protein</keyword>
<dbReference type="InterPro" id="IPR001305">
    <property type="entry name" value="HSP_DnaJ_Cys-rich_dom"/>
</dbReference>
<evidence type="ECO:0000256" key="12">
    <source>
        <dbReference type="ARBA" id="ARBA00023136"/>
    </source>
</evidence>
<evidence type="ECO:0000256" key="15">
    <source>
        <dbReference type="ARBA" id="ARBA00093620"/>
    </source>
</evidence>
<sequence length="632" mass="69633">MGSRGILQFLSPKCLGILNGRYPGRSSALGVAMPGVATVGACHCIITNQSPISSRHLFTPATGTTNGSPNRLQRPSSSSRCNTLQSTRSFYTSNILHKKDYYSTLGVTKNSSPKEIKKAYYQLAKKYHPDTNKDDPNAGKKFQEVSEAYEVLSDETKRREYDTYGQTSEQMGRAGGGPGPGAGPQGFSQNWQFRSTIDPEELFRKIFGDGGFQTGFDDFSDSKFGFGGAQEVMMNLTFAQAARGVNKDIDVNVVDTCPKCTGSRCEPGTKPGKCQYCNGTGMETISTGPFVMRSTCRYCQGTRMYIKYPCLECGGKGQTVQRKRVTVPVPAGIEDGQTVRMNVGSKEIFITFRVEKSRYFRRDGADVHTDANISLSQAILGGTIRIQGVYEDQTIQITPGTSSHTRITLTGKGLKRVNSYGSGNHYVHLKIQIPTKLTPKQKALIQAYAELEDDTPGQIMGVTFKTDGKSSSSGSSSSSDTSTSSSTYHSSTSSSTWSSSNVSDKHRQGTRDEEGYDTYKPHDPTDTHEFRKERFDSRFYYALGALLVTGWFVYYTYQQSNEQFERDRLAALERQRVARGGKVCYAEPQELTDIVREALKDRKPLPTASGEETVATPKTKDEEEAAKTRSSN</sequence>
<dbReference type="GO" id="GO:0008270">
    <property type="term" value="F:zinc ion binding"/>
    <property type="evidence" value="ECO:0007669"/>
    <property type="project" value="UniProtKB-KW"/>
</dbReference>
<dbReference type="HAMAP" id="MF_01152">
    <property type="entry name" value="DnaJ"/>
    <property type="match status" value="1"/>
</dbReference>
<keyword evidence="11" id="KW-0496">Mitochondrion</keyword>
<feature type="compositionally biased region" description="Gly residues" evidence="17">
    <location>
        <begin position="173"/>
        <end position="183"/>
    </location>
</feature>
<feature type="compositionally biased region" description="Basic and acidic residues" evidence="17">
    <location>
        <begin position="503"/>
        <end position="528"/>
    </location>
</feature>
<evidence type="ECO:0000256" key="17">
    <source>
        <dbReference type="SAM" id="MobiDB-lite"/>
    </source>
</evidence>
<keyword evidence="9" id="KW-0809">Transit peptide</keyword>
<feature type="compositionally biased region" description="Polar residues" evidence="17">
    <location>
        <begin position="61"/>
        <end position="84"/>
    </location>
</feature>
<evidence type="ECO:0000256" key="1">
    <source>
        <dbReference type="ARBA" id="ARBA00004294"/>
    </source>
</evidence>
<dbReference type="PROSITE" id="PS51188">
    <property type="entry name" value="ZF_CR"/>
    <property type="match status" value="1"/>
</dbReference>
<dbReference type="Pfam" id="PF00684">
    <property type="entry name" value="DnaJ_CXXCXGXG"/>
    <property type="match status" value="1"/>
</dbReference>
<dbReference type="GO" id="GO:0005741">
    <property type="term" value="C:mitochondrial outer membrane"/>
    <property type="evidence" value="ECO:0007669"/>
    <property type="project" value="UniProtKB-SubCell"/>
</dbReference>
<keyword evidence="18" id="KW-1133">Transmembrane helix</keyword>
<dbReference type="Gene3D" id="1.10.287.110">
    <property type="entry name" value="DnaJ domain"/>
    <property type="match status" value="1"/>
</dbReference>
<dbReference type="STRING" id="199890.A0A182P3R3"/>
<evidence type="ECO:0000256" key="6">
    <source>
        <dbReference type="ARBA" id="ARBA00022771"/>
    </source>
</evidence>
<dbReference type="CDD" id="cd10747">
    <property type="entry name" value="DnaJ_C"/>
    <property type="match status" value="1"/>
</dbReference>
<keyword evidence="13" id="KW-0143">Chaperone</keyword>
<dbReference type="AlphaFoldDB" id="A0A182P3R3"/>
<dbReference type="GO" id="GO:0006457">
    <property type="term" value="P:protein folding"/>
    <property type="evidence" value="ECO:0007669"/>
    <property type="project" value="InterPro"/>
</dbReference>
<feature type="compositionally biased region" description="Low complexity" evidence="17">
    <location>
        <begin position="470"/>
        <end position="502"/>
    </location>
</feature>
<keyword evidence="4 16" id="KW-0479">Metal-binding</keyword>
<evidence type="ECO:0000313" key="21">
    <source>
        <dbReference type="EnsemblMetazoa" id="AEPI001548-PA"/>
    </source>
</evidence>
<evidence type="ECO:0000256" key="4">
    <source>
        <dbReference type="ARBA" id="ARBA00022723"/>
    </source>
</evidence>
<feature type="compositionally biased region" description="Basic and acidic residues" evidence="17">
    <location>
        <begin position="618"/>
        <end position="632"/>
    </location>
</feature>
<feature type="region of interest" description="Disordered" evidence="17">
    <location>
        <begin position="601"/>
        <end position="632"/>
    </location>
</feature>
<evidence type="ECO:0000256" key="16">
    <source>
        <dbReference type="PROSITE-ProRule" id="PRU00546"/>
    </source>
</evidence>
<reference evidence="21" key="2">
    <citation type="submission" date="2020-05" db="UniProtKB">
        <authorList>
            <consortium name="EnsemblMetazoa"/>
        </authorList>
    </citation>
    <scope>IDENTIFICATION</scope>
    <source>
        <strain evidence="21">Epiroticus2</strain>
    </source>
</reference>
<dbReference type="SUPFAM" id="SSF49493">
    <property type="entry name" value="HSP40/DnaJ peptide-binding domain"/>
    <property type="match status" value="1"/>
</dbReference>
<feature type="region of interest" description="Disordered" evidence="17">
    <location>
        <begin position="459"/>
        <end position="528"/>
    </location>
</feature>
<evidence type="ECO:0000256" key="8">
    <source>
        <dbReference type="ARBA" id="ARBA00022833"/>
    </source>
</evidence>
<feature type="region of interest" description="Disordered" evidence="17">
    <location>
        <begin position="56"/>
        <end position="84"/>
    </location>
</feature>
<dbReference type="InterPro" id="IPR036410">
    <property type="entry name" value="HSP_DnaJ_Cys-rich_dom_sf"/>
</dbReference>
<dbReference type="PANTHER" id="PTHR44145:SF3">
    <property type="entry name" value="DNAJ HOMOLOG SUBFAMILY A MEMBER 3, MITOCHONDRIAL"/>
    <property type="match status" value="1"/>
</dbReference>
<dbReference type="InterPro" id="IPR018253">
    <property type="entry name" value="DnaJ_domain_CS"/>
</dbReference>
<dbReference type="FunFam" id="2.10.230.10:FF:000003">
    <property type="entry name" value="dnaJ homolog subfamily A member 3, mitochondrial"/>
    <property type="match status" value="1"/>
</dbReference>
<dbReference type="Gene3D" id="2.60.260.20">
    <property type="entry name" value="Urease metallochaperone UreE, N-terminal domain"/>
    <property type="match status" value="2"/>
</dbReference>
<feature type="domain" description="J" evidence="19">
    <location>
        <begin position="100"/>
        <end position="165"/>
    </location>
</feature>
<dbReference type="InterPro" id="IPR036869">
    <property type="entry name" value="J_dom_sf"/>
</dbReference>
<evidence type="ECO:0000256" key="11">
    <source>
        <dbReference type="ARBA" id="ARBA00023128"/>
    </source>
</evidence>
<dbReference type="VEuPathDB" id="VectorBase:AEPI001548"/>
<dbReference type="InterPro" id="IPR051938">
    <property type="entry name" value="Apopto_cytoskel_mod"/>
</dbReference>
<keyword evidence="10" id="KW-0007">Acetylation</keyword>
<evidence type="ECO:0000256" key="7">
    <source>
        <dbReference type="ARBA" id="ARBA00022787"/>
    </source>
</evidence>
<dbReference type="InterPro" id="IPR012724">
    <property type="entry name" value="DnaJ"/>
</dbReference>
<feature type="domain" description="CR-type" evidence="20">
    <location>
        <begin position="244"/>
        <end position="322"/>
    </location>
</feature>
<dbReference type="InterPro" id="IPR002939">
    <property type="entry name" value="DnaJ_C"/>
</dbReference>
<evidence type="ECO:0000259" key="20">
    <source>
        <dbReference type="PROSITE" id="PS51188"/>
    </source>
</evidence>
<evidence type="ECO:0000256" key="5">
    <source>
        <dbReference type="ARBA" id="ARBA00022737"/>
    </source>
</evidence>
<dbReference type="FunFam" id="2.60.260.20:FF:000005">
    <property type="entry name" value="Chaperone protein dnaJ 1, mitochondrial"/>
    <property type="match status" value="1"/>
</dbReference>
<dbReference type="GO" id="GO:0009408">
    <property type="term" value="P:response to heat"/>
    <property type="evidence" value="ECO:0007669"/>
    <property type="project" value="InterPro"/>
</dbReference>
<keyword evidence="18" id="KW-0812">Transmembrane</keyword>
<dbReference type="CDD" id="cd10719">
    <property type="entry name" value="DnaJ_zf"/>
    <property type="match status" value="1"/>
</dbReference>
<dbReference type="PRINTS" id="PR00625">
    <property type="entry name" value="JDOMAIN"/>
</dbReference>
<keyword evidence="8 16" id="KW-0862">Zinc</keyword>
<comment type="subcellular location">
    <subcellularLocation>
        <location evidence="1">Mitochondrion outer membrane</location>
    </subcellularLocation>
</comment>
<evidence type="ECO:0000256" key="9">
    <source>
        <dbReference type="ARBA" id="ARBA00022946"/>
    </source>
</evidence>
<dbReference type="PANTHER" id="PTHR44145">
    <property type="entry name" value="DNAJ HOMOLOG SUBFAMILY A MEMBER 3, MITOCHONDRIAL"/>
    <property type="match status" value="1"/>
</dbReference>
<accession>A0A182P3R3</accession>
<dbReference type="GO" id="GO:0005102">
    <property type="term" value="F:signaling receptor binding"/>
    <property type="evidence" value="ECO:0007669"/>
    <property type="project" value="UniProtKB-ARBA"/>
</dbReference>
<organism evidence="21 22">
    <name type="scientific">Anopheles epiroticus</name>
    <dbReference type="NCBI Taxonomy" id="199890"/>
    <lineage>
        <taxon>Eukaryota</taxon>
        <taxon>Metazoa</taxon>
        <taxon>Ecdysozoa</taxon>
        <taxon>Arthropoda</taxon>
        <taxon>Hexapoda</taxon>
        <taxon>Insecta</taxon>
        <taxon>Pterygota</taxon>
        <taxon>Neoptera</taxon>
        <taxon>Endopterygota</taxon>
        <taxon>Diptera</taxon>
        <taxon>Nematocera</taxon>
        <taxon>Culicoidea</taxon>
        <taxon>Culicidae</taxon>
        <taxon>Anophelinae</taxon>
        <taxon>Anopheles</taxon>
    </lineage>
</organism>
<protein>
    <recommendedName>
        <fullName evidence="15">DnaJ homolog l(2)tid, mitochondrial</fullName>
    </recommendedName>
    <alternativeName>
        <fullName evidence="14">Protein lethal(2)tumorous imaginal discs</fullName>
    </alternativeName>
</protein>
<keyword evidence="12 18" id="KW-0472">Membrane</keyword>
<dbReference type="GO" id="GO:0005524">
    <property type="term" value="F:ATP binding"/>
    <property type="evidence" value="ECO:0007669"/>
    <property type="project" value="InterPro"/>
</dbReference>
<dbReference type="EnsemblMetazoa" id="AEPI001548-RA">
    <property type="protein sequence ID" value="AEPI001548-PA"/>
    <property type="gene ID" value="AEPI001548"/>
</dbReference>
<dbReference type="CDD" id="cd06257">
    <property type="entry name" value="DnaJ"/>
    <property type="match status" value="1"/>
</dbReference>
<feature type="transmembrane region" description="Helical" evidence="18">
    <location>
        <begin position="539"/>
        <end position="557"/>
    </location>
</feature>
<dbReference type="SUPFAM" id="SSF57938">
    <property type="entry name" value="DnaJ/Hsp40 cysteine-rich domain"/>
    <property type="match status" value="1"/>
</dbReference>
<evidence type="ECO:0000256" key="2">
    <source>
        <dbReference type="ARBA" id="ARBA00022473"/>
    </source>
</evidence>
<keyword evidence="5" id="KW-0677">Repeat</keyword>
<keyword evidence="3" id="KW-0488">Methylation</keyword>
<feature type="region of interest" description="Disordered" evidence="17">
    <location>
        <begin position="164"/>
        <end position="183"/>
    </location>
</feature>
<evidence type="ECO:0000313" key="22">
    <source>
        <dbReference type="Proteomes" id="UP000075885"/>
    </source>
</evidence>
<keyword evidence="6 16" id="KW-0863">Zinc-finger</keyword>
<evidence type="ECO:0000256" key="18">
    <source>
        <dbReference type="SAM" id="Phobius"/>
    </source>
</evidence>
<evidence type="ECO:0000256" key="13">
    <source>
        <dbReference type="ARBA" id="ARBA00023186"/>
    </source>
</evidence>
<proteinExistence type="inferred from homology"/>
<dbReference type="SMART" id="SM00271">
    <property type="entry name" value="DnaJ"/>
    <property type="match status" value="1"/>
</dbReference>
<evidence type="ECO:0000259" key="19">
    <source>
        <dbReference type="PROSITE" id="PS50076"/>
    </source>
</evidence>
<keyword evidence="22" id="KW-1185">Reference proteome</keyword>
<dbReference type="Pfam" id="PF00226">
    <property type="entry name" value="DnaJ"/>
    <property type="match status" value="1"/>
</dbReference>
<dbReference type="PROSITE" id="PS50076">
    <property type="entry name" value="DNAJ_2"/>
    <property type="match status" value="1"/>
</dbReference>
<dbReference type="GO" id="GO:0007005">
    <property type="term" value="P:mitochondrion organization"/>
    <property type="evidence" value="ECO:0007669"/>
    <property type="project" value="TreeGrafter"/>
</dbReference>
<evidence type="ECO:0000256" key="3">
    <source>
        <dbReference type="ARBA" id="ARBA00022481"/>
    </source>
</evidence>
<keyword evidence="7" id="KW-1000">Mitochondrion outer membrane</keyword>
<dbReference type="Gene3D" id="2.10.230.10">
    <property type="entry name" value="Heat shock protein DnaJ, cysteine-rich domain"/>
    <property type="match status" value="1"/>
</dbReference>
<dbReference type="PROSITE" id="PS00636">
    <property type="entry name" value="DNAJ_1"/>
    <property type="match status" value="1"/>
</dbReference>
<evidence type="ECO:0000256" key="10">
    <source>
        <dbReference type="ARBA" id="ARBA00022990"/>
    </source>
</evidence>
<dbReference type="InterPro" id="IPR001623">
    <property type="entry name" value="DnaJ_domain"/>
</dbReference>
<dbReference type="Pfam" id="PF01556">
    <property type="entry name" value="DnaJ_C"/>
    <property type="match status" value="1"/>
</dbReference>
<dbReference type="FunFam" id="1.10.287.110:FF:000075">
    <property type="entry name" value="Uncharacterized protein, isoform D"/>
    <property type="match status" value="1"/>
</dbReference>
<dbReference type="GO" id="GO:0051082">
    <property type="term" value="F:unfolded protein binding"/>
    <property type="evidence" value="ECO:0007669"/>
    <property type="project" value="InterPro"/>
</dbReference>
<dbReference type="Proteomes" id="UP000075885">
    <property type="component" value="Unassembled WGS sequence"/>
</dbReference>
<evidence type="ECO:0000256" key="14">
    <source>
        <dbReference type="ARBA" id="ARBA00080150"/>
    </source>
</evidence>
<feature type="zinc finger region" description="CR-type" evidence="16">
    <location>
        <begin position="244"/>
        <end position="322"/>
    </location>
</feature>
<reference evidence="22" key="1">
    <citation type="submission" date="2013-03" db="EMBL/GenBank/DDBJ databases">
        <title>The Genome Sequence of Anopheles epiroticus epiroticus2.</title>
        <authorList>
            <consortium name="The Broad Institute Genomics Platform"/>
            <person name="Neafsey D.E."/>
            <person name="Howell P."/>
            <person name="Walker B."/>
            <person name="Young S.K."/>
            <person name="Zeng Q."/>
            <person name="Gargeya S."/>
            <person name="Fitzgerald M."/>
            <person name="Haas B."/>
            <person name="Abouelleil A."/>
            <person name="Allen A.W."/>
            <person name="Alvarado L."/>
            <person name="Arachchi H.M."/>
            <person name="Berlin A.M."/>
            <person name="Chapman S.B."/>
            <person name="Gainer-Dewar J."/>
            <person name="Goldberg J."/>
            <person name="Griggs A."/>
            <person name="Gujja S."/>
            <person name="Hansen M."/>
            <person name="Howarth C."/>
            <person name="Imamovic A."/>
            <person name="Ireland A."/>
            <person name="Larimer J."/>
            <person name="McCowan C."/>
            <person name="Murphy C."/>
            <person name="Pearson M."/>
            <person name="Poon T.W."/>
            <person name="Priest M."/>
            <person name="Roberts A."/>
            <person name="Saif S."/>
            <person name="Shea T."/>
            <person name="Sisk P."/>
            <person name="Sykes S."/>
            <person name="Wortman J."/>
            <person name="Nusbaum C."/>
            <person name="Birren B."/>
        </authorList>
    </citation>
    <scope>NUCLEOTIDE SEQUENCE [LARGE SCALE GENOMIC DNA]</scope>
    <source>
        <strain evidence="22">Epiroticus2</strain>
    </source>
</reference>
<dbReference type="GO" id="GO:0031072">
    <property type="term" value="F:heat shock protein binding"/>
    <property type="evidence" value="ECO:0007669"/>
    <property type="project" value="InterPro"/>
</dbReference>
<dbReference type="GO" id="GO:0043066">
    <property type="term" value="P:negative regulation of apoptotic process"/>
    <property type="evidence" value="ECO:0007669"/>
    <property type="project" value="TreeGrafter"/>
</dbReference>
<dbReference type="InterPro" id="IPR008971">
    <property type="entry name" value="HSP40/DnaJ_pept-bd"/>
</dbReference>
<dbReference type="SUPFAM" id="SSF46565">
    <property type="entry name" value="Chaperone J-domain"/>
    <property type="match status" value="1"/>
</dbReference>